<dbReference type="Pfam" id="PF21158">
    <property type="entry name" value="flgK_1st_1"/>
    <property type="match status" value="1"/>
</dbReference>
<dbReference type="KEGG" id="baph:IX46_01790"/>
<keyword evidence="10" id="KW-0966">Cell projection</keyword>
<dbReference type="RefSeq" id="WP_053940295.1">
    <property type="nucleotide sequence ID" value="NZ_CP009253.1"/>
</dbReference>
<dbReference type="PATRIC" id="fig|1265350.3.peg.337"/>
<feature type="domain" description="Flagellar hook-associated protein 1 D2-like" evidence="8">
    <location>
        <begin position="332"/>
        <end position="412"/>
    </location>
</feature>
<keyword evidence="6 7" id="KW-0975">Bacterial flagellum</keyword>
<dbReference type="PRINTS" id="PR01005">
    <property type="entry name" value="FLGHOOKAP1"/>
</dbReference>
<name>A0A0M4HIL1_9GAMM</name>
<comment type="similarity">
    <text evidence="3 7">Belongs to the flagella basal body rod proteins family.</text>
</comment>
<dbReference type="SUPFAM" id="SSF64518">
    <property type="entry name" value="Phase 1 flagellin"/>
    <property type="match status" value="1"/>
</dbReference>
<evidence type="ECO:0000256" key="7">
    <source>
        <dbReference type="RuleBase" id="RU362065"/>
    </source>
</evidence>
<dbReference type="Pfam" id="PF22638">
    <property type="entry name" value="FlgK_D1"/>
    <property type="match status" value="1"/>
</dbReference>
<evidence type="ECO:0000256" key="3">
    <source>
        <dbReference type="ARBA" id="ARBA00009677"/>
    </source>
</evidence>
<evidence type="ECO:0000256" key="2">
    <source>
        <dbReference type="ARBA" id="ARBA00004613"/>
    </source>
</evidence>
<evidence type="ECO:0000259" key="8">
    <source>
        <dbReference type="Pfam" id="PF21158"/>
    </source>
</evidence>
<dbReference type="GO" id="GO:0005198">
    <property type="term" value="F:structural molecule activity"/>
    <property type="evidence" value="ECO:0007669"/>
    <property type="project" value="UniProtKB-UniRule"/>
</dbReference>
<evidence type="ECO:0000256" key="6">
    <source>
        <dbReference type="ARBA" id="ARBA00023143"/>
    </source>
</evidence>
<dbReference type="EMBL" id="CP009253">
    <property type="protein sequence ID" value="ALD15289.1"/>
    <property type="molecule type" value="Genomic_DNA"/>
</dbReference>
<sequence>MSSILNATISSIDAIQILIDNTSEKVLNPSYRDSSERISIENNIDESNANAGVKIQKVYDEYNNFIEEEKRRTSERVQDEQTRIDEYIKLEDLFIKNINIFSDLINKLFSSIQENISNKNQNVFNEEIEKNLKNVVDGLKNFNDKLTCLESDVRNTISENIKKANILINKIYNLNVTIRYFPVQQVPNGIYKYIDERDQLVDELNDIIGVTVIKDNNNFEVRLHSGMCLINNDTKKNLMILTSDTDKKYISVGYWDNHEKTLKKIEHMIPSGSLGALLSFRREELKNARNKLGQLTVNFADSINENHTLGYDMLGNLGKQVFNISTPEIISSSNNKSNPFTSIQWISTSNAQDTDYVVYMQNNHWRVQRLLDKTTFEPEIYQNNNNVYLTFDGIELKIEGTNNEGNMYMIKPYDKTLDELELLIVENTPFAFSSTNDINQQNRNNAIIIYNLNKDKLVNKKDTLGTSYLKFLKSISYKCNDLEEKVPFKRQMITILKNKKLSMSDDINEDYENLSYEQKCYIANVKILKMAESIFNDIIDCYS</sequence>
<dbReference type="GO" id="GO:0009424">
    <property type="term" value="C:bacterial-type flagellum hook"/>
    <property type="evidence" value="ECO:0007669"/>
    <property type="project" value="UniProtKB-UniRule"/>
</dbReference>
<evidence type="ECO:0000313" key="11">
    <source>
        <dbReference type="Proteomes" id="UP000066321"/>
    </source>
</evidence>
<evidence type="ECO:0000313" key="10">
    <source>
        <dbReference type="EMBL" id="ALD15289.1"/>
    </source>
</evidence>
<accession>A0A0M4HIL1</accession>
<organism evidence="10 11">
    <name type="scientific">Buchnera aphidicola</name>
    <name type="common">Aphis glycines</name>
    <dbReference type="NCBI Taxonomy" id="1265350"/>
    <lineage>
        <taxon>Bacteria</taxon>
        <taxon>Pseudomonadati</taxon>
        <taxon>Pseudomonadota</taxon>
        <taxon>Gammaproteobacteria</taxon>
        <taxon>Enterobacterales</taxon>
        <taxon>Erwiniaceae</taxon>
        <taxon>Buchnera</taxon>
    </lineage>
</organism>
<keyword evidence="10" id="KW-0282">Flagellum</keyword>
<evidence type="ECO:0000259" key="9">
    <source>
        <dbReference type="Pfam" id="PF22638"/>
    </source>
</evidence>
<dbReference type="AlphaFoldDB" id="A0A0M4HIL1"/>
<keyword evidence="10" id="KW-0969">Cilium</keyword>
<proteinExistence type="inferred from homology"/>
<dbReference type="InterPro" id="IPR053927">
    <property type="entry name" value="FlgK_helical"/>
</dbReference>
<dbReference type="PANTHER" id="PTHR30033:SF2">
    <property type="entry name" value="FLAGELLAR HOOK PROTEIN"/>
    <property type="match status" value="1"/>
</dbReference>
<dbReference type="InterPro" id="IPR049119">
    <property type="entry name" value="FlgK_D2-like"/>
</dbReference>
<reference evidence="10 11" key="1">
    <citation type="journal article" date="2015" name="J Genomics">
        <title>Whole Genome Sequence of the Soybean Aphid Endosymbiont Buchnera aphidicola and Genetic Differentiation among Biotype-Specific Strains.</title>
        <authorList>
            <person name="Cassone B.J."/>
            <person name="Wenger J.A."/>
            <person name="Michel A.P."/>
        </authorList>
    </citation>
    <scope>NUCLEOTIDE SEQUENCE [LARGE SCALE GENOMIC DNA]</scope>
    <source>
        <strain evidence="10 11">BAg</strain>
    </source>
</reference>
<dbReference type="OrthoDB" id="9802553at2"/>
<dbReference type="GO" id="GO:0044780">
    <property type="term" value="P:bacterial-type flagellum assembly"/>
    <property type="evidence" value="ECO:0007669"/>
    <property type="project" value="InterPro"/>
</dbReference>
<evidence type="ECO:0000256" key="1">
    <source>
        <dbReference type="ARBA" id="ARBA00004365"/>
    </source>
</evidence>
<dbReference type="GO" id="GO:0005576">
    <property type="term" value="C:extracellular region"/>
    <property type="evidence" value="ECO:0007669"/>
    <property type="project" value="UniProtKB-SubCell"/>
</dbReference>
<dbReference type="Proteomes" id="UP000066321">
    <property type="component" value="Chromosome"/>
</dbReference>
<evidence type="ECO:0000256" key="5">
    <source>
        <dbReference type="ARBA" id="ARBA00022525"/>
    </source>
</evidence>
<evidence type="ECO:0000256" key="4">
    <source>
        <dbReference type="ARBA" id="ARBA00016244"/>
    </source>
</evidence>
<protein>
    <recommendedName>
        <fullName evidence="4 7">Flagellar hook-associated protein 1</fullName>
        <shortName evidence="7">HAP1</shortName>
    </recommendedName>
</protein>
<keyword evidence="5 7" id="KW-0964">Secreted</keyword>
<feature type="domain" description="Flagellar hook-associated protein FlgK helical" evidence="9">
    <location>
        <begin position="89"/>
        <end position="322"/>
    </location>
</feature>
<dbReference type="InterPro" id="IPR002371">
    <property type="entry name" value="FlgK"/>
</dbReference>
<gene>
    <name evidence="7" type="primary">flgK</name>
    <name evidence="10" type="ORF">IX46_01790</name>
</gene>
<dbReference type="PANTHER" id="PTHR30033">
    <property type="entry name" value="FLAGELLAR HOOK-ASSOCIATED PROTEIN 1"/>
    <property type="match status" value="1"/>
</dbReference>
<comment type="subcellular location">
    <subcellularLocation>
        <location evidence="1 7">Bacterial flagellum</location>
    </subcellularLocation>
    <subcellularLocation>
        <location evidence="2 7">Secreted</location>
    </subcellularLocation>
</comment>
<dbReference type="STRING" id="1265350.IX46_01790"/>